<dbReference type="NCBIfam" id="NF047658">
    <property type="entry name" value="HYC_CC_PP"/>
    <property type="match status" value="1"/>
</dbReference>
<organism evidence="1 2">
    <name type="scientific">Pseudarcicella hirudinis</name>
    <dbReference type="NCBI Taxonomy" id="1079859"/>
    <lineage>
        <taxon>Bacteria</taxon>
        <taxon>Pseudomonadati</taxon>
        <taxon>Bacteroidota</taxon>
        <taxon>Cytophagia</taxon>
        <taxon>Cytophagales</taxon>
        <taxon>Flectobacillaceae</taxon>
        <taxon>Pseudarcicella</taxon>
    </lineage>
</organism>
<dbReference type="InterPro" id="IPR058060">
    <property type="entry name" value="HYC_CC_PP"/>
</dbReference>
<dbReference type="STRING" id="1079859.SAMN04515674_11727"/>
<proteinExistence type="predicted"/>
<evidence type="ECO:0000313" key="1">
    <source>
        <dbReference type="EMBL" id="SFQ39504.1"/>
    </source>
</evidence>
<evidence type="ECO:0000313" key="2">
    <source>
        <dbReference type="Proteomes" id="UP000199306"/>
    </source>
</evidence>
<dbReference type="RefSeq" id="WP_092019287.1">
    <property type="nucleotide sequence ID" value="NZ_FOXH01000017.1"/>
</dbReference>
<dbReference type="EMBL" id="FOXH01000017">
    <property type="protein sequence ID" value="SFQ39504.1"/>
    <property type="molecule type" value="Genomic_DNA"/>
</dbReference>
<accession>A0A1I5Y5S6</accession>
<protein>
    <submittedName>
        <fullName evidence="1">Uncharacterized protein</fullName>
    </submittedName>
</protein>
<name>A0A1I5Y5S6_9BACT</name>
<dbReference type="Pfam" id="PF26622">
    <property type="entry name" value="DUF8199"/>
    <property type="match status" value="1"/>
</dbReference>
<keyword evidence="2" id="KW-1185">Reference proteome</keyword>
<dbReference type="InterPro" id="IPR058512">
    <property type="entry name" value="DUF8199"/>
</dbReference>
<dbReference type="AlphaFoldDB" id="A0A1I5Y5S6"/>
<gene>
    <name evidence="1" type="ORF">SAMN04515674_11727</name>
</gene>
<reference evidence="1 2" key="1">
    <citation type="submission" date="2016-10" db="EMBL/GenBank/DDBJ databases">
        <authorList>
            <person name="de Groot N.N."/>
        </authorList>
    </citation>
    <scope>NUCLEOTIDE SEQUENCE [LARGE SCALE GENOMIC DNA]</scope>
    <source>
        <strain evidence="2">E92,LMG 26720,CCM 7988</strain>
    </source>
</reference>
<dbReference type="OrthoDB" id="952405at2"/>
<sequence>MKTLFLRILSLFIAIQVLIASTGFVITEHMCRISGDTTYLFSKPETCHSNLKEKSCKAGFNQTKCCQDFSSYARISVNSANNSNNKLILQSPDFHEIKELCINSPIYLSINHYNSSLTSPTNKIPILAGKDLLIFIQTFLI</sequence>
<dbReference type="Proteomes" id="UP000199306">
    <property type="component" value="Unassembled WGS sequence"/>
</dbReference>